<name>A0A841S8Q2_9ACTN</name>
<dbReference type="Pfam" id="PF00557">
    <property type="entry name" value="Peptidase_M24"/>
    <property type="match status" value="1"/>
</dbReference>
<evidence type="ECO:0000256" key="7">
    <source>
        <dbReference type="RuleBase" id="RU003653"/>
    </source>
</evidence>
<dbReference type="InterPro" id="IPR036005">
    <property type="entry name" value="Creatinase/aminopeptidase-like"/>
</dbReference>
<organism evidence="9 10">
    <name type="scientific">Kribbella sandramycini</name>
    <dbReference type="NCBI Taxonomy" id="60450"/>
    <lineage>
        <taxon>Bacteria</taxon>
        <taxon>Bacillati</taxon>
        <taxon>Actinomycetota</taxon>
        <taxon>Actinomycetes</taxon>
        <taxon>Propionibacteriales</taxon>
        <taxon>Kribbellaceae</taxon>
        <taxon>Kribbella</taxon>
    </lineage>
</organism>
<reference evidence="9 10" key="1">
    <citation type="submission" date="2020-08" db="EMBL/GenBank/DDBJ databases">
        <title>Sequencing the genomes of 1000 actinobacteria strains.</title>
        <authorList>
            <person name="Klenk H.-P."/>
        </authorList>
    </citation>
    <scope>NUCLEOTIDE SEQUENCE [LARGE SCALE GENOMIC DNA]</scope>
    <source>
        <strain evidence="9 10">DSM 15626</strain>
    </source>
</reference>
<feature type="binding site" evidence="6">
    <location>
        <position position="113"/>
    </location>
    <ligand>
        <name>a divalent metal cation</name>
        <dbReference type="ChEBI" id="CHEBI:60240"/>
        <label>2</label>
        <note>catalytic</note>
    </ligand>
</feature>
<comment type="cofactor">
    <cofactor evidence="6">
        <name>Co(2+)</name>
        <dbReference type="ChEBI" id="CHEBI:48828"/>
    </cofactor>
    <cofactor evidence="6">
        <name>Zn(2+)</name>
        <dbReference type="ChEBI" id="CHEBI:29105"/>
    </cofactor>
    <cofactor evidence="6">
        <name>Mn(2+)</name>
        <dbReference type="ChEBI" id="CHEBI:29035"/>
    </cofactor>
    <cofactor evidence="6">
        <name>Fe(2+)</name>
        <dbReference type="ChEBI" id="CHEBI:29033"/>
    </cofactor>
    <text evidence="6">Binds 2 divalent metal cations per subunit. Has a high-affinity and a low affinity metal-binding site. The true nature of the physiological cofactor is under debate. The enzyme is active with cobalt, zinc, manganese or divalent iron ions. Most likely, methionine aminopeptidases function as mononuclear Fe(2+)-metalloproteases under physiological conditions, and the catalytically relevant metal-binding site has been assigned to the histidine-containing high-affinity site.</text>
</comment>
<comment type="catalytic activity">
    <reaction evidence="6 7">
        <text>Release of N-terminal amino acids, preferentially methionine, from peptides and arylamides.</text>
        <dbReference type="EC" id="3.4.11.18"/>
    </reaction>
</comment>
<dbReference type="GO" id="GO:0006508">
    <property type="term" value="P:proteolysis"/>
    <property type="evidence" value="ECO:0007669"/>
    <property type="project" value="UniProtKB-KW"/>
</dbReference>
<dbReference type="GO" id="GO:0046872">
    <property type="term" value="F:metal ion binding"/>
    <property type="evidence" value="ECO:0007669"/>
    <property type="project" value="UniProtKB-UniRule"/>
</dbReference>
<evidence type="ECO:0000256" key="1">
    <source>
        <dbReference type="ARBA" id="ARBA00002521"/>
    </source>
</evidence>
<dbReference type="Gene3D" id="3.90.230.10">
    <property type="entry name" value="Creatinase/methionine aminopeptidase superfamily"/>
    <property type="match status" value="1"/>
</dbReference>
<keyword evidence="2 6" id="KW-0031">Aminopeptidase</keyword>
<dbReference type="InterPro" id="IPR002467">
    <property type="entry name" value="Pept_M24A_MAP1"/>
</dbReference>
<evidence type="ECO:0000256" key="5">
    <source>
        <dbReference type="ARBA" id="ARBA00022801"/>
    </source>
</evidence>
<evidence type="ECO:0000259" key="8">
    <source>
        <dbReference type="Pfam" id="PF00557"/>
    </source>
</evidence>
<sequence>MTMVELKSATEIEQMRAAGRVVATALAAVKKQAAVGVSLLELDETARDVLRSAGAVSTFDGYQPGFAGTPFVGVICTSVNDAVLHGLPSNYRLADGDLLNVDCGASLDGWCGDSAISFCVGTPRPQDLELIETTERALAAGIAAALPGNRLGDVGAAIGRIGAAAGLGTNLDFGGHGIGRRMHEEPHIANNGRPGRGFKLQPGQTFAIEPWFWTGPGSTYLIDPDGWTLRSADRTRGAHAEHTIAVTADGPQILTLV</sequence>
<dbReference type="HAMAP" id="MF_01974">
    <property type="entry name" value="MetAP_1"/>
    <property type="match status" value="1"/>
</dbReference>
<evidence type="ECO:0000256" key="4">
    <source>
        <dbReference type="ARBA" id="ARBA00022723"/>
    </source>
</evidence>
<dbReference type="GO" id="GO:0005829">
    <property type="term" value="C:cytosol"/>
    <property type="evidence" value="ECO:0007669"/>
    <property type="project" value="TreeGrafter"/>
</dbReference>
<dbReference type="GO" id="GO:0004239">
    <property type="term" value="F:initiator methionyl aminopeptidase activity"/>
    <property type="evidence" value="ECO:0007669"/>
    <property type="project" value="UniProtKB-UniRule"/>
</dbReference>
<dbReference type="InterPro" id="IPR000994">
    <property type="entry name" value="Pept_M24"/>
</dbReference>
<comment type="similarity">
    <text evidence="6">Belongs to the peptidase M24A family. Methionine aminopeptidase type 1 subfamily.</text>
</comment>
<proteinExistence type="inferred from homology"/>
<feature type="binding site" evidence="6">
    <location>
        <position position="176"/>
    </location>
    <ligand>
        <name>a divalent metal cation</name>
        <dbReference type="ChEBI" id="CHEBI:60240"/>
        <label>2</label>
        <note>catalytic</note>
    </ligand>
</feature>
<dbReference type="PANTHER" id="PTHR43330:SF27">
    <property type="entry name" value="METHIONINE AMINOPEPTIDASE"/>
    <property type="match status" value="1"/>
</dbReference>
<dbReference type="CDD" id="cd01086">
    <property type="entry name" value="MetAP1"/>
    <property type="match status" value="1"/>
</dbReference>
<dbReference type="PANTHER" id="PTHR43330">
    <property type="entry name" value="METHIONINE AMINOPEPTIDASE"/>
    <property type="match status" value="1"/>
</dbReference>
<dbReference type="AlphaFoldDB" id="A0A841S8Q2"/>
<feature type="binding site" evidence="6">
    <location>
        <position position="183"/>
    </location>
    <ligand>
        <name>substrate</name>
    </ligand>
</feature>
<evidence type="ECO:0000313" key="9">
    <source>
        <dbReference type="EMBL" id="MBB6564526.1"/>
    </source>
</evidence>
<accession>A0A841S8Q2</accession>
<dbReference type="NCBIfam" id="TIGR00500">
    <property type="entry name" value="met_pdase_I"/>
    <property type="match status" value="1"/>
</dbReference>
<dbReference type="EC" id="3.4.11.18" evidence="6 7"/>
<evidence type="ECO:0000256" key="2">
    <source>
        <dbReference type="ARBA" id="ARBA00022438"/>
    </source>
</evidence>
<protein>
    <recommendedName>
        <fullName evidence="6 7">Methionine aminopeptidase</fullName>
        <shortName evidence="6">MAP</shortName>
        <shortName evidence="6">MetAP</shortName>
        <ecNumber evidence="6 7">3.4.11.18</ecNumber>
    </recommendedName>
    <alternativeName>
        <fullName evidence="6">Peptidase M</fullName>
    </alternativeName>
</protein>
<feature type="binding site" evidence="6">
    <location>
        <position position="113"/>
    </location>
    <ligand>
        <name>a divalent metal cation</name>
        <dbReference type="ChEBI" id="CHEBI:60240"/>
        <label>1</label>
    </ligand>
</feature>
<feature type="binding site" evidence="6">
    <location>
        <position position="85"/>
    </location>
    <ligand>
        <name>substrate</name>
    </ligand>
</feature>
<evidence type="ECO:0000313" key="10">
    <source>
        <dbReference type="Proteomes" id="UP000553957"/>
    </source>
</evidence>
<dbReference type="EMBL" id="JACHKF010000001">
    <property type="protein sequence ID" value="MBB6564526.1"/>
    <property type="molecule type" value="Genomic_DNA"/>
</dbReference>
<feature type="binding site" evidence="6">
    <location>
        <position position="209"/>
    </location>
    <ligand>
        <name>a divalent metal cation</name>
        <dbReference type="ChEBI" id="CHEBI:60240"/>
        <label>2</label>
        <note>catalytic</note>
    </ligand>
</feature>
<dbReference type="GO" id="GO:0070006">
    <property type="term" value="F:metalloaminopeptidase activity"/>
    <property type="evidence" value="ECO:0007669"/>
    <property type="project" value="UniProtKB-UniRule"/>
</dbReference>
<evidence type="ECO:0000256" key="3">
    <source>
        <dbReference type="ARBA" id="ARBA00022670"/>
    </source>
</evidence>
<keyword evidence="5 6" id="KW-0378">Hydrolase</keyword>
<evidence type="ECO:0000256" key="6">
    <source>
        <dbReference type="HAMAP-Rule" id="MF_01974"/>
    </source>
</evidence>
<feature type="binding site" evidence="6">
    <location>
        <position position="241"/>
    </location>
    <ligand>
        <name>a divalent metal cation</name>
        <dbReference type="ChEBI" id="CHEBI:60240"/>
        <label>1</label>
    </ligand>
</feature>
<feature type="domain" description="Peptidase M24" evidence="8">
    <location>
        <begin position="13"/>
        <end position="248"/>
    </location>
</feature>
<dbReference type="SUPFAM" id="SSF55920">
    <property type="entry name" value="Creatinase/aminopeptidase"/>
    <property type="match status" value="1"/>
</dbReference>
<feature type="binding site" evidence="6">
    <location>
        <position position="241"/>
    </location>
    <ligand>
        <name>a divalent metal cation</name>
        <dbReference type="ChEBI" id="CHEBI:60240"/>
        <label>2</label>
        <note>catalytic</note>
    </ligand>
</feature>
<comment type="subunit">
    <text evidence="6">Monomer.</text>
</comment>
<comment type="caution">
    <text evidence="9">The sequence shown here is derived from an EMBL/GenBank/DDBJ whole genome shotgun (WGS) entry which is preliminary data.</text>
</comment>
<keyword evidence="4 6" id="KW-0479">Metal-binding</keyword>
<comment type="function">
    <text evidence="1 6">Removes the N-terminal methionine from nascent proteins. The N-terminal methionine is often cleaved when the second residue in the primary sequence is small and uncharged (Met-Ala-, Cys, Gly, Pro, Ser, Thr, or Val). Requires deformylation of the N(alpha)-formylated initiator methionine before it can be hydrolyzed.</text>
</comment>
<keyword evidence="3 6" id="KW-0645">Protease</keyword>
<dbReference type="Proteomes" id="UP000553957">
    <property type="component" value="Unassembled WGS sequence"/>
</dbReference>
<gene>
    <name evidence="6" type="primary">map</name>
    <name evidence="9" type="ORF">HNR71_000163</name>
</gene>
<feature type="binding site" evidence="6">
    <location>
        <position position="102"/>
    </location>
    <ligand>
        <name>a divalent metal cation</name>
        <dbReference type="ChEBI" id="CHEBI:60240"/>
        <label>1</label>
    </ligand>
</feature>
<dbReference type="InterPro" id="IPR001714">
    <property type="entry name" value="Pept_M24_MAP"/>
</dbReference>
<dbReference type="PRINTS" id="PR00599">
    <property type="entry name" value="MAPEPTIDASE"/>
</dbReference>